<evidence type="ECO:0000256" key="8">
    <source>
        <dbReference type="SAM" id="Phobius"/>
    </source>
</evidence>
<dbReference type="InterPro" id="IPR005052">
    <property type="entry name" value="Lectin_leg"/>
</dbReference>
<sequence length="476" mass="51669">MGCPPAAVVLLWLLTARTAAAPSALPGHSIVNPPDINLLAKMWQLTGTAMPSHGSLILTPGVADRVGTIFSRSALKTNDFEAQFTISAKPGISGFRGDGFAFWYSEENASDLLSAASTKHSHNQDELIAGTWYNHYVKLDLGEVGYKTHYKGLGVFFVKDEQGQSLLRVHYGDGEKTVGQQTALDIRNGEDHLVKIRVTPDTVTVTVESKGETRATVSSAMNLKSGGFIGFSCFGGTKESYNPKERSAFVEIKGLQVLNHAAGPGEDEMPSMDPGAPAPPQGEKEDVLGAHSSFKEHRDESEAIKDLTNMIFKLVIESKPQREQMKASITALSKRIATVEETFRNLKAEIDKKTGHNLGAEFEAIKKELADMHATAHRDTDRRGKKLADLHSDIEHVHKTASSGGDISGDLDSLSKSNEQVLDQLTNQHQRMFGVSIFAIAFIIIAGLSLYNKLLAAVQRVTEDLEPVQIGAEPVI</sequence>
<dbReference type="PANTHER" id="PTHR12223">
    <property type="entry name" value="VESICULAR MANNOSE-BINDING LECTIN"/>
    <property type="match status" value="1"/>
</dbReference>
<feature type="transmembrane region" description="Helical" evidence="8">
    <location>
        <begin position="432"/>
        <end position="451"/>
    </location>
</feature>
<protein>
    <submittedName>
        <fullName evidence="12">Retrovirus-related Pol polyprotein from type-2 retrotransposable element R2DM</fullName>
    </submittedName>
</protein>
<evidence type="ECO:0000256" key="9">
    <source>
        <dbReference type="SAM" id="SignalP"/>
    </source>
</evidence>
<dbReference type="GO" id="GO:0000139">
    <property type="term" value="C:Golgi membrane"/>
    <property type="evidence" value="ECO:0007669"/>
    <property type="project" value="TreeGrafter"/>
</dbReference>
<feature type="domain" description="L-type lectin-like" evidence="10">
    <location>
        <begin position="30"/>
        <end position="110"/>
    </location>
</feature>
<dbReference type="EMBL" id="CAMXCT020001779">
    <property type="protein sequence ID" value="CAL1146303.1"/>
    <property type="molecule type" value="Genomic_DNA"/>
</dbReference>
<dbReference type="Gene3D" id="2.60.120.200">
    <property type="match status" value="1"/>
</dbReference>
<keyword evidence="5 8" id="KW-0472">Membrane</keyword>
<dbReference type="GO" id="GO:0005789">
    <property type="term" value="C:endoplasmic reticulum membrane"/>
    <property type="evidence" value="ECO:0007669"/>
    <property type="project" value="TreeGrafter"/>
</dbReference>
<evidence type="ECO:0000256" key="5">
    <source>
        <dbReference type="ARBA" id="ARBA00023136"/>
    </source>
</evidence>
<dbReference type="GO" id="GO:0006888">
    <property type="term" value="P:endoplasmic reticulum to Golgi vesicle-mediated transport"/>
    <property type="evidence" value="ECO:0007669"/>
    <property type="project" value="TreeGrafter"/>
</dbReference>
<dbReference type="GO" id="GO:0030134">
    <property type="term" value="C:COPII-coated ER to Golgi transport vesicle"/>
    <property type="evidence" value="ECO:0007669"/>
    <property type="project" value="TreeGrafter"/>
</dbReference>
<evidence type="ECO:0000256" key="6">
    <source>
        <dbReference type="SAM" id="Coils"/>
    </source>
</evidence>
<dbReference type="GO" id="GO:0005537">
    <property type="term" value="F:D-mannose binding"/>
    <property type="evidence" value="ECO:0007669"/>
    <property type="project" value="TreeGrafter"/>
</dbReference>
<evidence type="ECO:0000256" key="2">
    <source>
        <dbReference type="ARBA" id="ARBA00022692"/>
    </source>
</evidence>
<feature type="signal peptide" evidence="9">
    <location>
        <begin position="1"/>
        <end position="20"/>
    </location>
</feature>
<keyword evidence="13" id="KW-1185">Reference proteome</keyword>
<reference evidence="12 13" key="2">
    <citation type="submission" date="2024-05" db="EMBL/GenBank/DDBJ databases">
        <authorList>
            <person name="Chen Y."/>
            <person name="Shah S."/>
            <person name="Dougan E. K."/>
            <person name="Thang M."/>
            <person name="Chan C."/>
        </authorList>
    </citation>
    <scope>NUCLEOTIDE SEQUENCE [LARGE SCALE GENOMIC DNA]</scope>
</reference>
<keyword evidence="3 9" id="KW-0732">Signal</keyword>
<keyword evidence="6" id="KW-0175">Coiled coil</keyword>
<evidence type="ECO:0000256" key="3">
    <source>
        <dbReference type="ARBA" id="ARBA00022729"/>
    </source>
</evidence>
<keyword evidence="2 8" id="KW-0812">Transmembrane</keyword>
<organism evidence="11">
    <name type="scientific">Cladocopium goreaui</name>
    <dbReference type="NCBI Taxonomy" id="2562237"/>
    <lineage>
        <taxon>Eukaryota</taxon>
        <taxon>Sar</taxon>
        <taxon>Alveolata</taxon>
        <taxon>Dinophyceae</taxon>
        <taxon>Suessiales</taxon>
        <taxon>Symbiodiniaceae</taxon>
        <taxon>Cladocopium</taxon>
    </lineage>
</organism>
<dbReference type="EMBL" id="CAMXCT030001779">
    <property type="protein sequence ID" value="CAL4780240.1"/>
    <property type="molecule type" value="Genomic_DNA"/>
</dbReference>
<evidence type="ECO:0000256" key="7">
    <source>
        <dbReference type="SAM" id="MobiDB-lite"/>
    </source>
</evidence>
<dbReference type="OrthoDB" id="270293at2759"/>
<evidence type="ECO:0000256" key="1">
    <source>
        <dbReference type="ARBA" id="ARBA00004479"/>
    </source>
</evidence>
<dbReference type="SUPFAM" id="SSF49899">
    <property type="entry name" value="Concanavalin A-like lectins/glucanases"/>
    <property type="match status" value="1"/>
</dbReference>
<dbReference type="InterPro" id="IPR013320">
    <property type="entry name" value="ConA-like_dom_sf"/>
</dbReference>
<name>A0A9P1FY52_9DINO</name>
<evidence type="ECO:0000256" key="4">
    <source>
        <dbReference type="ARBA" id="ARBA00022989"/>
    </source>
</evidence>
<reference evidence="11" key="1">
    <citation type="submission" date="2022-10" db="EMBL/GenBank/DDBJ databases">
        <authorList>
            <person name="Chen Y."/>
            <person name="Dougan E. K."/>
            <person name="Chan C."/>
            <person name="Rhodes N."/>
            <person name="Thang M."/>
        </authorList>
    </citation>
    <scope>NUCLEOTIDE SEQUENCE</scope>
</reference>
<comment type="caution">
    <text evidence="11">The sequence shown here is derived from an EMBL/GenBank/DDBJ whole genome shotgun (WGS) entry which is preliminary data.</text>
</comment>
<dbReference type="GO" id="GO:0005793">
    <property type="term" value="C:endoplasmic reticulum-Golgi intermediate compartment"/>
    <property type="evidence" value="ECO:0007669"/>
    <property type="project" value="TreeGrafter"/>
</dbReference>
<evidence type="ECO:0000313" key="13">
    <source>
        <dbReference type="Proteomes" id="UP001152797"/>
    </source>
</evidence>
<evidence type="ECO:0000313" key="12">
    <source>
        <dbReference type="EMBL" id="CAL4780240.1"/>
    </source>
</evidence>
<proteinExistence type="predicted"/>
<dbReference type="Proteomes" id="UP001152797">
    <property type="component" value="Unassembled WGS sequence"/>
</dbReference>
<feature type="chain" id="PRO_5043272508" evidence="9">
    <location>
        <begin position="21"/>
        <end position="476"/>
    </location>
</feature>
<dbReference type="EMBL" id="CAMXCT010001779">
    <property type="protein sequence ID" value="CAI3992928.1"/>
    <property type="molecule type" value="Genomic_DNA"/>
</dbReference>
<accession>A0A9P1FY52</accession>
<dbReference type="Pfam" id="PF03388">
    <property type="entry name" value="Lectin_leg-like"/>
    <property type="match status" value="1"/>
</dbReference>
<feature type="region of interest" description="Disordered" evidence="7">
    <location>
        <begin position="261"/>
        <end position="284"/>
    </location>
</feature>
<gene>
    <name evidence="11" type="ORF">C1SCF055_LOCUS19720</name>
</gene>
<dbReference type="AlphaFoldDB" id="A0A9P1FY52"/>
<dbReference type="InterPro" id="IPR051136">
    <property type="entry name" value="Intracellular_Lectin-GPT"/>
</dbReference>
<dbReference type="PANTHER" id="PTHR12223:SF28">
    <property type="entry name" value="LECTIN, MANNOSE BINDING 1 LIKE"/>
    <property type="match status" value="1"/>
</dbReference>
<comment type="subcellular location">
    <subcellularLocation>
        <location evidence="1">Membrane</location>
        <topology evidence="1">Single-pass type I membrane protein</topology>
    </subcellularLocation>
</comment>
<evidence type="ECO:0000313" key="11">
    <source>
        <dbReference type="EMBL" id="CAI3992928.1"/>
    </source>
</evidence>
<evidence type="ECO:0000259" key="10">
    <source>
        <dbReference type="Pfam" id="PF03388"/>
    </source>
</evidence>
<feature type="coiled-coil region" evidence="6">
    <location>
        <begin position="322"/>
        <end position="349"/>
    </location>
</feature>
<keyword evidence="4 8" id="KW-1133">Transmembrane helix</keyword>